<dbReference type="Proteomes" id="UP000009229">
    <property type="component" value="Chromosome"/>
</dbReference>
<evidence type="ECO:0000313" key="2">
    <source>
        <dbReference type="Proteomes" id="UP000009229"/>
    </source>
</evidence>
<dbReference type="AlphaFoldDB" id="A0AAU8PP47"/>
<dbReference type="KEGG" id="dku:Desku_1063"/>
<proteinExistence type="predicted"/>
<protein>
    <submittedName>
        <fullName evidence="1">Uncharacterized protein</fullName>
    </submittedName>
</protein>
<evidence type="ECO:0000313" key="1">
    <source>
        <dbReference type="EMBL" id="AEG14650.1"/>
    </source>
</evidence>
<accession>A0AAU8PP47</accession>
<reference evidence="2" key="1">
    <citation type="submission" date="2011-05" db="EMBL/GenBank/DDBJ databases">
        <title>Complete sequence of Desulfotomaculum kuznetsovii DSM 6115.</title>
        <authorList>
            <person name="Lucas S."/>
            <person name="Han J."/>
            <person name="Lapidus A."/>
            <person name="Cheng J.-F."/>
            <person name="Goodwin L."/>
            <person name="Pitluck S."/>
            <person name="Peters L."/>
            <person name="Mikhailova N."/>
            <person name="Lu M."/>
            <person name="Saunders E."/>
            <person name="Han C."/>
            <person name="Tapia R."/>
            <person name="Land M."/>
            <person name="Hauser L."/>
            <person name="Kyrpides N."/>
            <person name="Ivanova N."/>
            <person name="Pagani I."/>
            <person name="Nazina T."/>
            <person name="Ivanova A."/>
            <person name="Parshina S."/>
            <person name="Kuever J."/>
            <person name="Muyzer G."/>
            <person name="Plugge C."/>
            <person name="Stams A."/>
            <person name="Woyke T."/>
        </authorList>
    </citation>
    <scope>NUCLEOTIDE SEQUENCE [LARGE SCALE GENOMIC DNA]</scope>
    <source>
        <strain evidence="2">DSM 6115 / VKM B-1805 / 17</strain>
    </source>
</reference>
<dbReference type="EMBL" id="CP002770">
    <property type="protein sequence ID" value="AEG14650.1"/>
    <property type="molecule type" value="Genomic_DNA"/>
</dbReference>
<name>A0AAU8PP47_DESK7</name>
<keyword evidence="2" id="KW-1185">Reference proteome</keyword>
<organism evidence="1 2">
    <name type="scientific">Desulfofundulus kuznetsovii (strain DSM 6115 / VKM B-1805 / 17)</name>
    <name type="common">Desulfotomaculum kuznetsovii</name>
    <dbReference type="NCBI Taxonomy" id="760568"/>
    <lineage>
        <taxon>Bacteria</taxon>
        <taxon>Bacillati</taxon>
        <taxon>Bacillota</taxon>
        <taxon>Clostridia</taxon>
        <taxon>Eubacteriales</taxon>
        <taxon>Peptococcaceae</taxon>
        <taxon>Desulfofundulus</taxon>
    </lineage>
</organism>
<gene>
    <name evidence="1" type="ordered locus">Desku_1063</name>
</gene>
<sequence length="133" mass="13018">MLETTVLSCGTELLAGLVTTELSGSALGGISGDIAKSSGLCCVLANVITPSAGSSEAGGAKLFASLTVLAGKGLITLGISAKSCLSHTVLHGVTACGLSELTLGLNCGTNLLGHTAQAIQILLHLAGEKSEAL</sequence>